<proteinExistence type="predicted"/>
<accession>A0ABD0J4C4</accession>
<protein>
    <submittedName>
        <fullName evidence="1">Uncharacterized protein</fullName>
    </submittedName>
</protein>
<dbReference type="EMBL" id="JACVVK020000678">
    <property type="protein sequence ID" value="KAK7456945.1"/>
    <property type="molecule type" value="Genomic_DNA"/>
</dbReference>
<evidence type="ECO:0000313" key="1">
    <source>
        <dbReference type="EMBL" id="KAK7456945.1"/>
    </source>
</evidence>
<gene>
    <name evidence="1" type="ORF">BaRGS_00039301</name>
</gene>
<reference evidence="1 2" key="1">
    <citation type="journal article" date="2023" name="Sci. Data">
        <title>Genome assembly of the Korean intertidal mud-creeper Batillaria attramentaria.</title>
        <authorList>
            <person name="Patra A.K."/>
            <person name="Ho P.T."/>
            <person name="Jun S."/>
            <person name="Lee S.J."/>
            <person name="Kim Y."/>
            <person name="Won Y.J."/>
        </authorList>
    </citation>
    <scope>NUCLEOTIDE SEQUENCE [LARGE SCALE GENOMIC DNA]</scope>
    <source>
        <strain evidence="1">Wonlab-2016</strain>
    </source>
</reference>
<evidence type="ECO:0000313" key="2">
    <source>
        <dbReference type="Proteomes" id="UP001519460"/>
    </source>
</evidence>
<keyword evidence="2" id="KW-1185">Reference proteome</keyword>
<dbReference type="AlphaFoldDB" id="A0ABD0J4C4"/>
<comment type="caution">
    <text evidence="1">The sequence shown here is derived from an EMBL/GenBank/DDBJ whole genome shotgun (WGS) entry which is preliminary data.</text>
</comment>
<name>A0ABD0J4C4_9CAEN</name>
<sequence>MWTCTQKSFFSFCEGKIADGVGGGGLPLCEGKIADGVGGGGLPLCEGKCSDIPGGHCPVFLCPYQIIEARRRTLLAENAVSGWGTYTEVLLFTDVTPQRTQIPTTDTLDCQSEYCYLPMLHPGEHSAMI</sequence>
<organism evidence="1 2">
    <name type="scientific">Batillaria attramentaria</name>
    <dbReference type="NCBI Taxonomy" id="370345"/>
    <lineage>
        <taxon>Eukaryota</taxon>
        <taxon>Metazoa</taxon>
        <taxon>Spiralia</taxon>
        <taxon>Lophotrochozoa</taxon>
        <taxon>Mollusca</taxon>
        <taxon>Gastropoda</taxon>
        <taxon>Caenogastropoda</taxon>
        <taxon>Sorbeoconcha</taxon>
        <taxon>Cerithioidea</taxon>
        <taxon>Batillariidae</taxon>
        <taxon>Batillaria</taxon>
    </lineage>
</organism>
<dbReference type="Proteomes" id="UP001519460">
    <property type="component" value="Unassembled WGS sequence"/>
</dbReference>